<evidence type="ECO:0000313" key="2">
    <source>
        <dbReference type="Proteomes" id="UP001432027"/>
    </source>
</evidence>
<dbReference type="GO" id="GO:0005615">
    <property type="term" value="C:extracellular space"/>
    <property type="evidence" value="ECO:0007669"/>
    <property type="project" value="TreeGrafter"/>
</dbReference>
<feature type="non-terminal residue" evidence="1">
    <location>
        <position position="1"/>
    </location>
</feature>
<dbReference type="Gene3D" id="3.15.10.10">
    <property type="entry name" value="Bactericidal permeability-increasing protein, domain 1"/>
    <property type="match status" value="1"/>
</dbReference>
<dbReference type="SUPFAM" id="SSF55394">
    <property type="entry name" value="Bactericidal permeability-increasing protein, BPI"/>
    <property type="match status" value="1"/>
</dbReference>
<dbReference type="PANTHER" id="PTHR10504:SF144">
    <property type="entry name" value="BPI1 DOMAIN-CONTAINING PROTEIN"/>
    <property type="match status" value="1"/>
</dbReference>
<evidence type="ECO:0000313" key="1">
    <source>
        <dbReference type="EMBL" id="GMS85898.1"/>
    </source>
</evidence>
<feature type="non-terminal residue" evidence="1">
    <location>
        <position position="136"/>
    </location>
</feature>
<dbReference type="AlphaFoldDB" id="A0AAV5SUY8"/>
<name>A0AAV5SUY8_9BILA</name>
<dbReference type="InterPro" id="IPR017943">
    <property type="entry name" value="Bactericidal_perm-incr_a/b_dom"/>
</dbReference>
<organism evidence="1 2">
    <name type="scientific">Pristionchus entomophagus</name>
    <dbReference type="NCBI Taxonomy" id="358040"/>
    <lineage>
        <taxon>Eukaryota</taxon>
        <taxon>Metazoa</taxon>
        <taxon>Ecdysozoa</taxon>
        <taxon>Nematoda</taxon>
        <taxon>Chromadorea</taxon>
        <taxon>Rhabditida</taxon>
        <taxon>Rhabditina</taxon>
        <taxon>Diplogasteromorpha</taxon>
        <taxon>Diplogasteroidea</taxon>
        <taxon>Neodiplogasteridae</taxon>
        <taxon>Pristionchus</taxon>
    </lineage>
</organism>
<keyword evidence="2" id="KW-1185">Reference proteome</keyword>
<dbReference type="Proteomes" id="UP001432027">
    <property type="component" value="Unassembled WGS sequence"/>
</dbReference>
<dbReference type="GO" id="GO:0008289">
    <property type="term" value="F:lipid binding"/>
    <property type="evidence" value="ECO:0007669"/>
    <property type="project" value="InterPro"/>
</dbReference>
<gene>
    <name evidence="1" type="ORF">PENTCL1PPCAC_8073</name>
</gene>
<reference evidence="1" key="1">
    <citation type="submission" date="2023-10" db="EMBL/GenBank/DDBJ databases">
        <title>Genome assembly of Pristionchus species.</title>
        <authorList>
            <person name="Yoshida K."/>
            <person name="Sommer R.J."/>
        </authorList>
    </citation>
    <scope>NUCLEOTIDE SEQUENCE</scope>
    <source>
        <strain evidence="1">RS0144</strain>
    </source>
</reference>
<protein>
    <submittedName>
        <fullName evidence="1">Uncharacterized protein</fullName>
    </submittedName>
</protein>
<dbReference type="EMBL" id="BTSX01000002">
    <property type="protein sequence ID" value="GMS85898.1"/>
    <property type="molecule type" value="Genomic_DNA"/>
</dbReference>
<accession>A0AAV5SUY8</accession>
<sequence>RCSGSLCSFDPSLRGGRIGNPGLRARLNERMFRYASQMLGEMISREIQHARLPDIIQTTESLLDERIVLYNGYVARYRCPQRVVVLPKAPNHLMLQLQNFDVGINTKIAGHFNLGTPMVTKSVVPSGVLQINLHGV</sequence>
<dbReference type="PANTHER" id="PTHR10504">
    <property type="entry name" value="BACTERICIDAL PERMEABILITY-INCREASING BPI PROTEIN-RELATED"/>
    <property type="match status" value="1"/>
</dbReference>
<proteinExistence type="predicted"/>
<comment type="caution">
    <text evidence="1">The sequence shown here is derived from an EMBL/GenBank/DDBJ whole genome shotgun (WGS) entry which is preliminary data.</text>
</comment>
<dbReference type="InterPro" id="IPR032942">
    <property type="entry name" value="BPI/LBP/Plunc"/>
</dbReference>